<dbReference type="PRINTS" id="PR00037">
    <property type="entry name" value="HTHLACR"/>
</dbReference>
<accession>G4CFH6</accession>
<proteinExistence type="predicted"/>
<evidence type="ECO:0000256" key="1">
    <source>
        <dbReference type="ARBA" id="ARBA00022491"/>
    </source>
</evidence>
<dbReference type="SUPFAM" id="SSF100950">
    <property type="entry name" value="NagB/RpiA/CoA transferase-like"/>
    <property type="match status" value="1"/>
</dbReference>
<evidence type="ECO:0000313" key="6">
    <source>
        <dbReference type="EMBL" id="EGY53440.1"/>
    </source>
</evidence>
<dbReference type="Proteomes" id="UP000003019">
    <property type="component" value="Unassembled WGS sequence"/>
</dbReference>
<dbReference type="InterPro" id="IPR018356">
    <property type="entry name" value="Tscrpt_reg_HTH_DeoR_CS"/>
</dbReference>
<dbReference type="HOGENOM" id="CLU_060699_0_0_4"/>
<dbReference type="PROSITE" id="PS51000">
    <property type="entry name" value="HTH_DEOR_2"/>
    <property type="match status" value="1"/>
</dbReference>
<dbReference type="Gene3D" id="3.30.750.70">
    <property type="entry name" value="4-hydroxybutyrate coenzyme like domains"/>
    <property type="match status" value="1"/>
</dbReference>
<dbReference type="PANTHER" id="PTHR30363">
    <property type="entry name" value="HTH-TYPE TRANSCRIPTIONAL REGULATOR SRLR-RELATED"/>
    <property type="match status" value="1"/>
</dbReference>
<dbReference type="GO" id="GO:0003700">
    <property type="term" value="F:DNA-binding transcription factor activity"/>
    <property type="evidence" value="ECO:0007669"/>
    <property type="project" value="InterPro"/>
</dbReference>
<dbReference type="InterPro" id="IPR050313">
    <property type="entry name" value="Carb_Metab_HTH_regulators"/>
</dbReference>
<dbReference type="SMART" id="SM01134">
    <property type="entry name" value="DeoRC"/>
    <property type="match status" value="1"/>
</dbReference>
<dbReference type="Gene3D" id="1.10.10.10">
    <property type="entry name" value="Winged helix-like DNA-binding domain superfamily/Winged helix DNA-binding domain"/>
    <property type="match status" value="1"/>
</dbReference>
<dbReference type="InterPro" id="IPR014036">
    <property type="entry name" value="DeoR-like_C"/>
</dbReference>
<keyword evidence="3" id="KW-0238">DNA-binding</keyword>
<dbReference type="SUPFAM" id="SSF46785">
    <property type="entry name" value="Winged helix' DNA-binding domain"/>
    <property type="match status" value="1"/>
</dbReference>
<keyword evidence="7" id="KW-1185">Reference proteome</keyword>
<keyword evidence="4" id="KW-0804">Transcription</keyword>
<dbReference type="GO" id="GO:0003677">
    <property type="term" value="F:DNA binding"/>
    <property type="evidence" value="ECO:0007669"/>
    <property type="project" value="UniProtKB-KW"/>
</dbReference>
<gene>
    <name evidence="6" type="primary">glpR</name>
    <name evidence="6" type="ORF">HMPREF9371_0365</name>
</gene>
<dbReference type="InterPro" id="IPR001034">
    <property type="entry name" value="DeoR_HTH"/>
</dbReference>
<dbReference type="PROSITE" id="PS00894">
    <property type="entry name" value="HTH_DEOR_1"/>
    <property type="match status" value="1"/>
</dbReference>
<evidence type="ECO:0000313" key="7">
    <source>
        <dbReference type="Proteomes" id="UP000003019"/>
    </source>
</evidence>
<dbReference type="PANTHER" id="PTHR30363:SF4">
    <property type="entry name" value="GLYCEROL-3-PHOSPHATE REGULON REPRESSOR"/>
    <property type="match status" value="1"/>
</dbReference>
<name>G4CFH6_9NEIS</name>
<organism evidence="6 7">
    <name type="scientific">Neisseria shayeganii 871</name>
    <dbReference type="NCBI Taxonomy" id="1032488"/>
    <lineage>
        <taxon>Bacteria</taxon>
        <taxon>Pseudomonadati</taxon>
        <taxon>Pseudomonadota</taxon>
        <taxon>Betaproteobacteria</taxon>
        <taxon>Neisseriales</taxon>
        <taxon>Neisseriaceae</taxon>
        <taxon>Neisseria</taxon>
    </lineage>
</organism>
<dbReference type="InterPro" id="IPR036390">
    <property type="entry name" value="WH_DNA-bd_sf"/>
</dbReference>
<reference evidence="6 7" key="1">
    <citation type="submission" date="2011-05" db="EMBL/GenBank/DDBJ databases">
        <authorList>
            <person name="Muzny D."/>
            <person name="Qin X."/>
            <person name="Deng J."/>
            <person name="Jiang H."/>
            <person name="Liu Y."/>
            <person name="Qu J."/>
            <person name="Song X.-Z."/>
            <person name="Zhang L."/>
            <person name="Thornton R."/>
            <person name="Coyle M."/>
            <person name="Francisco L."/>
            <person name="Jackson L."/>
            <person name="Javaid M."/>
            <person name="Korchina V."/>
            <person name="Kovar C."/>
            <person name="Mata R."/>
            <person name="Mathew T."/>
            <person name="Ngo R."/>
            <person name="Nguyen L."/>
            <person name="Nguyen N."/>
            <person name="Okwuonu G."/>
            <person name="Ongeri F."/>
            <person name="Pham C."/>
            <person name="Simmons D."/>
            <person name="Wilczek-Boney K."/>
            <person name="Hale W."/>
            <person name="Jakkamsetti A."/>
            <person name="Pham P."/>
            <person name="Ruth R."/>
            <person name="San Lucas F."/>
            <person name="Warren J."/>
            <person name="Zhang J."/>
            <person name="Zhao Z."/>
            <person name="Zhou C."/>
            <person name="Zhu D."/>
            <person name="Lee S."/>
            <person name="Bess C."/>
            <person name="Blankenburg K."/>
            <person name="Forbes L."/>
            <person name="Fu Q."/>
            <person name="Gubbala S."/>
            <person name="Hirani K."/>
            <person name="Jayaseelan J.C."/>
            <person name="Lara F."/>
            <person name="Munidasa M."/>
            <person name="Palculict T."/>
            <person name="Patil S."/>
            <person name="Pu L.-L."/>
            <person name="Saada N."/>
            <person name="Tang L."/>
            <person name="Weissenberger G."/>
            <person name="Zhu Y."/>
            <person name="Hemphill L."/>
            <person name="Shang Y."/>
            <person name="Youmans B."/>
            <person name="Ayvaz T."/>
            <person name="Ross M."/>
            <person name="Santibanez J."/>
            <person name="Aqrawi P."/>
            <person name="Gross S."/>
            <person name="Joshi V."/>
            <person name="Fowler G."/>
            <person name="Nazareth L."/>
            <person name="Reid J."/>
            <person name="Worley K."/>
            <person name="Petrosino J."/>
            <person name="Highlander S."/>
            <person name="Gibbs R."/>
        </authorList>
    </citation>
    <scope>NUCLEOTIDE SEQUENCE [LARGE SCALE GENOMIC DNA]</scope>
    <source>
        <strain evidence="6 7">871</strain>
    </source>
</reference>
<evidence type="ECO:0000256" key="4">
    <source>
        <dbReference type="ARBA" id="ARBA00023163"/>
    </source>
</evidence>
<dbReference type="InterPro" id="IPR036388">
    <property type="entry name" value="WH-like_DNA-bd_sf"/>
</dbReference>
<dbReference type="InterPro" id="IPR037171">
    <property type="entry name" value="NagB/RpiA_transferase-like"/>
</dbReference>
<sequence>MAQSFSLSYFFRTQTDMPHRIPRHQKIIQLVRENGFMPIDELARDLDVTPQTIRRDINTLCEQNILRRYHGGAALGSSVENEDYFSRKNKLQSEKAHIADLIAEHIPDNASLFMSIGTTIEAVALALIKNHKNLCIITNNIHVASIVSSRQDYTVMITSGVVRPVDGGITGVATIDFINQFKVDYAVLGASSIEPDGSLLDFDYKEVSVMQAMMANARHRYLAVDHSKFGRNALVRMGDITEFHALFTDEQPGDGICKKLDDAGVRWYLADKEDE</sequence>
<evidence type="ECO:0000256" key="2">
    <source>
        <dbReference type="ARBA" id="ARBA00023015"/>
    </source>
</evidence>
<dbReference type="EMBL" id="AGAY01000013">
    <property type="protein sequence ID" value="EGY53440.1"/>
    <property type="molecule type" value="Genomic_DNA"/>
</dbReference>
<evidence type="ECO:0000256" key="3">
    <source>
        <dbReference type="ARBA" id="ARBA00023125"/>
    </source>
</evidence>
<dbReference type="Pfam" id="PF08220">
    <property type="entry name" value="HTH_DeoR"/>
    <property type="match status" value="1"/>
</dbReference>
<protein>
    <submittedName>
        <fullName evidence="6">Glycerol-3-phosphate regulon repressor</fullName>
    </submittedName>
</protein>
<dbReference type="PATRIC" id="fig|1032488.3.peg.338"/>
<dbReference type="STRING" id="1032488.HMPREF9371_0365"/>
<evidence type="ECO:0000259" key="5">
    <source>
        <dbReference type="PROSITE" id="PS51000"/>
    </source>
</evidence>
<keyword evidence="1" id="KW-0678">Repressor</keyword>
<keyword evidence="2" id="KW-0805">Transcription regulation</keyword>
<feature type="domain" description="HTH deoR-type" evidence="5">
    <location>
        <begin position="20"/>
        <end position="75"/>
    </location>
</feature>
<dbReference type="AlphaFoldDB" id="G4CFH6"/>
<dbReference type="SMART" id="SM00420">
    <property type="entry name" value="HTH_DEOR"/>
    <property type="match status" value="1"/>
</dbReference>
<comment type="caution">
    <text evidence="6">The sequence shown here is derived from an EMBL/GenBank/DDBJ whole genome shotgun (WGS) entry which is preliminary data.</text>
</comment>
<dbReference type="Pfam" id="PF00455">
    <property type="entry name" value="DeoRC"/>
    <property type="match status" value="1"/>
</dbReference>